<dbReference type="InterPro" id="IPR001155">
    <property type="entry name" value="OxRdtase_FMN_N"/>
</dbReference>
<comment type="cofactor">
    <cofactor evidence="1">
        <name>FMN</name>
        <dbReference type="ChEBI" id="CHEBI:58210"/>
    </cofactor>
</comment>
<evidence type="ECO:0000256" key="1">
    <source>
        <dbReference type="ARBA" id="ARBA00001917"/>
    </source>
</evidence>
<keyword evidence="4" id="KW-0521">NADP</keyword>
<dbReference type="GO" id="GO:0003959">
    <property type="term" value="F:NADPH dehydrogenase activity"/>
    <property type="evidence" value="ECO:0007669"/>
    <property type="project" value="InterPro"/>
</dbReference>
<proteinExistence type="predicted"/>
<sequence>MAPQFNAPAANTSYFTPAQYPIAGTAVDPQPDGRPIPLLFTPLKIRGVEFQNRIWLSPLCQYSSEDGVVQEWQHAHLGGIFTRGPGLTVVEATAVLPEGRITPECAGIWNDTQAAAWAKIVEFAHSQGQKVAIQLAHAGRKASTLAPFVNSGRVADEAAGGWPDDVWGPSTIPFAEQYPRPKALTKEGIKRIVAGFVAAAKRAVRAGFDVVEVHGAHGYLISSFLSPMSNDRTDEYGGSFENRVRLALEVVDAVRAVIPPTMPLLFRVSASEWLEEVFPDKPSWRSEDTVRLAGLLAEHGVDLLDVSSSGNHPAQKIKSGPAYQAHFAEAVKKAHGDKILVGAVGTLESGQVAQGVLEKGQADVAFVGRMFQKNPGLVWSFADDLGVEIHVAGQISWGFKGRARASAKKTGNKL</sequence>
<name>A0A1M2VBF2_TRAPU</name>
<feature type="domain" description="NADH:flavin oxidoreductase/NADH oxidase N-terminal" evidence="6">
    <location>
        <begin position="39"/>
        <end position="379"/>
    </location>
</feature>
<keyword evidence="8" id="KW-1185">Reference proteome</keyword>
<accession>A0A1M2VBF2</accession>
<dbReference type="Proteomes" id="UP000184267">
    <property type="component" value="Unassembled WGS sequence"/>
</dbReference>
<keyword evidence="5" id="KW-0560">Oxidoreductase</keyword>
<dbReference type="CDD" id="cd02932">
    <property type="entry name" value="OYE_YqiM_FMN"/>
    <property type="match status" value="1"/>
</dbReference>
<dbReference type="GO" id="GO:0050661">
    <property type="term" value="F:NADP binding"/>
    <property type="evidence" value="ECO:0007669"/>
    <property type="project" value="InterPro"/>
</dbReference>
<gene>
    <name evidence="7" type="ORF">TRAPUB_4336</name>
</gene>
<dbReference type="Gene3D" id="3.20.20.70">
    <property type="entry name" value="Aldolase class I"/>
    <property type="match status" value="1"/>
</dbReference>
<dbReference type="EMBL" id="MNAD01001504">
    <property type="protein sequence ID" value="OJT04909.1"/>
    <property type="molecule type" value="Genomic_DNA"/>
</dbReference>
<dbReference type="OMA" id="WLDSHVE"/>
<comment type="caution">
    <text evidence="7">The sequence shown here is derived from an EMBL/GenBank/DDBJ whole genome shotgun (WGS) entry which is preliminary data.</text>
</comment>
<dbReference type="SUPFAM" id="SSF51395">
    <property type="entry name" value="FMN-linked oxidoreductases"/>
    <property type="match status" value="1"/>
</dbReference>
<dbReference type="Pfam" id="PF00724">
    <property type="entry name" value="Oxidored_FMN"/>
    <property type="match status" value="1"/>
</dbReference>
<evidence type="ECO:0000313" key="7">
    <source>
        <dbReference type="EMBL" id="OJT04909.1"/>
    </source>
</evidence>
<dbReference type="PANTHER" id="PTHR43303">
    <property type="entry name" value="NADPH DEHYDROGENASE C23G7.10C-RELATED"/>
    <property type="match status" value="1"/>
</dbReference>
<dbReference type="InterPro" id="IPR013785">
    <property type="entry name" value="Aldolase_TIM"/>
</dbReference>
<dbReference type="STRING" id="154538.A0A1M2VBF2"/>
<dbReference type="InterPro" id="IPR044152">
    <property type="entry name" value="YqjM-like"/>
</dbReference>
<protein>
    <recommendedName>
        <fullName evidence="6">NADH:flavin oxidoreductase/NADH oxidase N-terminal domain-containing protein</fullName>
    </recommendedName>
</protein>
<dbReference type="OrthoDB" id="72788at2759"/>
<evidence type="ECO:0000313" key="8">
    <source>
        <dbReference type="Proteomes" id="UP000184267"/>
    </source>
</evidence>
<keyword evidence="3" id="KW-0288">FMN</keyword>
<dbReference type="AlphaFoldDB" id="A0A1M2VBF2"/>
<evidence type="ECO:0000256" key="4">
    <source>
        <dbReference type="ARBA" id="ARBA00022857"/>
    </source>
</evidence>
<dbReference type="GO" id="GO:0010181">
    <property type="term" value="F:FMN binding"/>
    <property type="evidence" value="ECO:0007669"/>
    <property type="project" value="InterPro"/>
</dbReference>
<reference evidence="7 8" key="1">
    <citation type="submission" date="2016-10" db="EMBL/GenBank/DDBJ databases">
        <title>Genome sequence of the basidiomycete white-rot fungus Trametes pubescens.</title>
        <authorList>
            <person name="Makela M.R."/>
            <person name="Granchi Z."/>
            <person name="Peng M."/>
            <person name="De Vries R.P."/>
            <person name="Grigoriev I."/>
            <person name="Riley R."/>
            <person name="Hilden K."/>
        </authorList>
    </citation>
    <scope>NUCLEOTIDE SEQUENCE [LARGE SCALE GENOMIC DNA]</scope>
    <source>
        <strain evidence="7 8">FBCC735</strain>
    </source>
</reference>
<evidence type="ECO:0000256" key="2">
    <source>
        <dbReference type="ARBA" id="ARBA00022630"/>
    </source>
</evidence>
<evidence type="ECO:0000259" key="6">
    <source>
        <dbReference type="Pfam" id="PF00724"/>
    </source>
</evidence>
<evidence type="ECO:0000256" key="5">
    <source>
        <dbReference type="ARBA" id="ARBA00023002"/>
    </source>
</evidence>
<evidence type="ECO:0000256" key="3">
    <source>
        <dbReference type="ARBA" id="ARBA00022643"/>
    </source>
</evidence>
<organism evidence="7 8">
    <name type="scientific">Trametes pubescens</name>
    <name type="common">White-rot fungus</name>
    <dbReference type="NCBI Taxonomy" id="154538"/>
    <lineage>
        <taxon>Eukaryota</taxon>
        <taxon>Fungi</taxon>
        <taxon>Dikarya</taxon>
        <taxon>Basidiomycota</taxon>
        <taxon>Agaricomycotina</taxon>
        <taxon>Agaricomycetes</taxon>
        <taxon>Polyporales</taxon>
        <taxon>Polyporaceae</taxon>
        <taxon>Trametes</taxon>
    </lineage>
</organism>
<keyword evidence="2" id="KW-0285">Flavoprotein</keyword>
<dbReference type="PANTHER" id="PTHR43303:SF4">
    <property type="entry name" value="NADPH DEHYDROGENASE C23G7.10C-RELATED"/>
    <property type="match status" value="1"/>
</dbReference>